<reference evidence="7 8" key="1">
    <citation type="submission" date="2019-06" db="EMBL/GenBank/DDBJ databases">
        <authorList>
            <person name="Teng J.L.L."/>
            <person name="Lee H.H."/>
            <person name="Lau S.K.P."/>
            <person name="Woo P.C.Y."/>
        </authorList>
    </citation>
    <scope>NUCLEOTIDE SEQUENCE [LARGE SCALE GENOMIC DNA]</scope>
    <source>
        <strain evidence="7 8">HKU70</strain>
    </source>
</reference>
<proteinExistence type="inferred from homology"/>
<dbReference type="Gene3D" id="3.30.465.10">
    <property type="match status" value="1"/>
</dbReference>
<dbReference type="PANTHER" id="PTHR42973:SF39">
    <property type="entry name" value="FAD-BINDING PCMH-TYPE DOMAIN-CONTAINING PROTEIN"/>
    <property type="match status" value="1"/>
</dbReference>
<dbReference type="InterPro" id="IPR036318">
    <property type="entry name" value="FAD-bd_PCMH-like_sf"/>
</dbReference>
<gene>
    <name evidence="7" type="ORF">FK268_15320</name>
</gene>
<organism evidence="7 8">
    <name type="scientific">Tsukamurella sputi</name>
    <dbReference type="NCBI Taxonomy" id="2591848"/>
    <lineage>
        <taxon>Bacteria</taxon>
        <taxon>Bacillati</taxon>
        <taxon>Actinomycetota</taxon>
        <taxon>Actinomycetes</taxon>
        <taxon>Mycobacteriales</taxon>
        <taxon>Tsukamurellaceae</taxon>
        <taxon>Tsukamurella</taxon>
    </lineage>
</organism>
<sequence>MIHPVDLSPVVQSGPVHLPGQLEYSIATTPWNVAVAQQPALVGVPRSEGELVTMVREAVAHGLRIAPQSTGHAASALTPDALDGALLLRVHEYTGVTVDPVRRTARIVGGTLWRDVLATCAPHGLTALHGSAGDVSAIGFLLGGGLSFYSRAHGLGTSAVRAFDVVTSDGDVRRASSEENPDLFWALKGGGGSFGTVIAVEIDLLPFTDVVAGMMLWDIGAAAQIVPAWIAWSANAPETATTSLRLMNFPPLPELPDFLRGRRLVVIDGAVLADDDAAAEILAPLRDLAPEMDTVGRIPAAALLAVHMDPPGPTPTVTDHALLGPLTAEAAGAFVDAGTAADSSLMFAELRHLGGALARPIDAALDRVDGDYALFTASIAATPELAARGLADTSAVVSAMGPWSTGRALSNFDERPRSGAGAFPADTYARLLRIRKAYDPLGAWVAARPVE</sequence>
<evidence type="ECO:0000256" key="3">
    <source>
        <dbReference type="ARBA" id="ARBA00022630"/>
    </source>
</evidence>
<dbReference type="InterPro" id="IPR006094">
    <property type="entry name" value="Oxid_FAD_bind_N"/>
</dbReference>
<feature type="domain" description="FAD-binding PCMH-type" evidence="6">
    <location>
        <begin position="35"/>
        <end position="207"/>
    </location>
</feature>
<dbReference type="EMBL" id="VIGV01000004">
    <property type="protein sequence ID" value="TWS23633.1"/>
    <property type="molecule type" value="Genomic_DNA"/>
</dbReference>
<keyword evidence="8" id="KW-1185">Reference proteome</keyword>
<dbReference type="GO" id="GO:0016491">
    <property type="term" value="F:oxidoreductase activity"/>
    <property type="evidence" value="ECO:0007669"/>
    <property type="project" value="UniProtKB-KW"/>
</dbReference>
<dbReference type="PROSITE" id="PS51387">
    <property type="entry name" value="FAD_PCMH"/>
    <property type="match status" value="1"/>
</dbReference>
<dbReference type="RefSeq" id="WP_146435527.1">
    <property type="nucleotide sequence ID" value="NZ_VIGV01000004.1"/>
</dbReference>
<evidence type="ECO:0000256" key="1">
    <source>
        <dbReference type="ARBA" id="ARBA00001974"/>
    </source>
</evidence>
<comment type="caution">
    <text evidence="7">The sequence shown here is derived from an EMBL/GenBank/DDBJ whole genome shotgun (WGS) entry which is preliminary data.</text>
</comment>
<keyword evidence="5" id="KW-0560">Oxidoreductase</keyword>
<comment type="cofactor">
    <cofactor evidence="1">
        <name>FAD</name>
        <dbReference type="ChEBI" id="CHEBI:57692"/>
    </cofactor>
</comment>
<dbReference type="InterPro" id="IPR016166">
    <property type="entry name" value="FAD-bd_PCMH"/>
</dbReference>
<dbReference type="GO" id="GO:0071949">
    <property type="term" value="F:FAD binding"/>
    <property type="evidence" value="ECO:0007669"/>
    <property type="project" value="InterPro"/>
</dbReference>
<accession>A0A5C5RMA6</accession>
<dbReference type="InterPro" id="IPR050416">
    <property type="entry name" value="FAD-linked_Oxidoreductase"/>
</dbReference>
<keyword evidence="3" id="KW-0285">Flavoprotein</keyword>
<evidence type="ECO:0000256" key="4">
    <source>
        <dbReference type="ARBA" id="ARBA00022827"/>
    </source>
</evidence>
<dbReference type="Gene3D" id="3.30.43.10">
    <property type="entry name" value="Uridine Diphospho-n-acetylenolpyruvylglucosamine Reductase, domain 2"/>
    <property type="match status" value="1"/>
</dbReference>
<dbReference type="SUPFAM" id="SSF56176">
    <property type="entry name" value="FAD-binding/transporter-associated domain-like"/>
    <property type="match status" value="1"/>
</dbReference>
<dbReference type="Proteomes" id="UP000319792">
    <property type="component" value="Unassembled WGS sequence"/>
</dbReference>
<evidence type="ECO:0000313" key="8">
    <source>
        <dbReference type="Proteomes" id="UP000319792"/>
    </source>
</evidence>
<dbReference type="InterPro" id="IPR016167">
    <property type="entry name" value="FAD-bd_PCMH_sub1"/>
</dbReference>
<dbReference type="AlphaFoldDB" id="A0A5C5RMA6"/>
<dbReference type="OrthoDB" id="545125at2"/>
<comment type="similarity">
    <text evidence="2">Belongs to the oxygen-dependent FAD-linked oxidoreductase family.</text>
</comment>
<dbReference type="Pfam" id="PF01565">
    <property type="entry name" value="FAD_binding_4"/>
    <property type="match status" value="1"/>
</dbReference>
<dbReference type="Gene3D" id="3.40.462.20">
    <property type="match status" value="1"/>
</dbReference>
<dbReference type="PROSITE" id="PS00862">
    <property type="entry name" value="OX2_COVAL_FAD"/>
    <property type="match status" value="1"/>
</dbReference>
<evidence type="ECO:0000259" key="6">
    <source>
        <dbReference type="PROSITE" id="PS51387"/>
    </source>
</evidence>
<protein>
    <submittedName>
        <fullName evidence="7">FAD-binding oxidoreductase</fullName>
    </submittedName>
</protein>
<name>A0A5C5RMA6_9ACTN</name>
<evidence type="ECO:0000256" key="2">
    <source>
        <dbReference type="ARBA" id="ARBA00005466"/>
    </source>
</evidence>
<evidence type="ECO:0000313" key="7">
    <source>
        <dbReference type="EMBL" id="TWS23633.1"/>
    </source>
</evidence>
<dbReference type="InterPro" id="IPR006093">
    <property type="entry name" value="Oxy_OxRdtase_FAD_BS"/>
</dbReference>
<keyword evidence="4" id="KW-0274">FAD</keyword>
<reference evidence="7 8" key="2">
    <citation type="submission" date="2019-08" db="EMBL/GenBank/DDBJ databases">
        <title>Tsukamurella conjunctivitidis sp. nov., Tsukamurella assacharolytica sp. nov. and Tsukamurella sputae sp. nov. isolated from patients with conjunctivitis, bacteraemia (lymphoma) and respiratory infection (sputum) in Hong Kong.</title>
        <authorList>
            <person name="Fok K.M.N."/>
            <person name="Fong J.Y.H."/>
        </authorList>
    </citation>
    <scope>NUCLEOTIDE SEQUENCE [LARGE SCALE GENOMIC DNA]</scope>
    <source>
        <strain evidence="7 8">HKU70</strain>
    </source>
</reference>
<evidence type="ECO:0000256" key="5">
    <source>
        <dbReference type="ARBA" id="ARBA00023002"/>
    </source>
</evidence>
<dbReference type="PANTHER" id="PTHR42973">
    <property type="entry name" value="BINDING OXIDOREDUCTASE, PUTATIVE (AFU_ORTHOLOGUE AFUA_1G17690)-RELATED"/>
    <property type="match status" value="1"/>
</dbReference>
<dbReference type="InterPro" id="IPR016169">
    <property type="entry name" value="FAD-bd_PCMH_sub2"/>
</dbReference>